<comment type="caution">
    <text evidence="1">The sequence shown here is derived from an EMBL/GenBank/DDBJ whole genome shotgun (WGS) entry which is preliminary data.</text>
</comment>
<accession>A0A316EAN5</accession>
<dbReference type="Proteomes" id="UP000245489">
    <property type="component" value="Unassembled WGS sequence"/>
</dbReference>
<gene>
    <name evidence="1" type="ORF">LV89_02007</name>
</gene>
<name>A0A316EAN5_9BACT</name>
<reference evidence="1 2" key="1">
    <citation type="submission" date="2018-05" db="EMBL/GenBank/DDBJ databases">
        <title>Genomic Encyclopedia of Archaeal and Bacterial Type Strains, Phase II (KMG-II): from individual species to whole genera.</title>
        <authorList>
            <person name="Goeker M."/>
        </authorList>
    </citation>
    <scope>NUCLEOTIDE SEQUENCE [LARGE SCALE GENOMIC DNA]</scope>
    <source>
        <strain evidence="1 2">DSM 22214</strain>
    </source>
</reference>
<proteinExistence type="predicted"/>
<evidence type="ECO:0000313" key="2">
    <source>
        <dbReference type="Proteomes" id="UP000245489"/>
    </source>
</evidence>
<dbReference type="EMBL" id="QGGO01000008">
    <property type="protein sequence ID" value="PWK27192.1"/>
    <property type="molecule type" value="Genomic_DNA"/>
</dbReference>
<sequence length="280" mass="32253">MSSSTSNYQYLTNPVQNIGGYKSVRLFHSSEIIQQIFQHKSKIKPPLKFLRNFNPLMALDVMKFEGAFEVATISDNIQNYDEETFSITFDAQGSENEFEEFFNREFRRKNICVELTTMNNVVILRNPFTAKYTYLSATTFRDVARHQLTFQRAKFLEYSQKFKIIKTVTVRTISYIGVVSNECTIVLLPNCSVDLFQYGYGLTEKIADADFQANQSSNVLHNVADGTYYFFARNIQLPTLYDSIRFKVVAGVAIIIDEFYNSQIITENETTPDEGNFVVE</sequence>
<keyword evidence="2" id="KW-1185">Reference proteome</keyword>
<protein>
    <submittedName>
        <fullName evidence="1">Uncharacterized protein</fullName>
    </submittedName>
</protein>
<dbReference type="AlphaFoldDB" id="A0A316EAN5"/>
<organism evidence="1 2">
    <name type="scientific">Arcicella aurantiaca</name>
    <dbReference type="NCBI Taxonomy" id="591202"/>
    <lineage>
        <taxon>Bacteria</taxon>
        <taxon>Pseudomonadati</taxon>
        <taxon>Bacteroidota</taxon>
        <taxon>Cytophagia</taxon>
        <taxon>Cytophagales</taxon>
        <taxon>Flectobacillaceae</taxon>
        <taxon>Arcicella</taxon>
    </lineage>
</organism>
<evidence type="ECO:0000313" key="1">
    <source>
        <dbReference type="EMBL" id="PWK27192.1"/>
    </source>
</evidence>